<protein>
    <submittedName>
        <fullName evidence="1">Uncharacterized protein</fullName>
    </submittedName>
</protein>
<dbReference type="EMBL" id="JAOYFB010000005">
    <property type="protein sequence ID" value="KAK4015785.1"/>
    <property type="molecule type" value="Genomic_DNA"/>
</dbReference>
<name>A0ABQ9ZS80_9CRUS</name>
<evidence type="ECO:0000313" key="2">
    <source>
        <dbReference type="Proteomes" id="UP001234178"/>
    </source>
</evidence>
<accession>A0ABQ9ZS80</accession>
<evidence type="ECO:0000313" key="1">
    <source>
        <dbReference type="EMBL" id="KAK4015785.1"/>
    </source>
</evidence>
<reference evidence="1 2" key="1">
    <citation type="journal article" date="2023" name="Nucleic Acids Res.">
        <title>The hologenome of Daphnia magna reveals possible DNA methylation and microbiome-mediated evolution of the host genome.</title>
        <authorList>
            <person name="Chaturvedi A."/>
            <person name="Li X."/>
            <person name="Dhandapani V."/>
            <person name="Marshall H."/>
            <person name="Kissane S."/>
            <person name="Cuenca-Cambronero M."/>
            <person name="Asole G."/>
            <person name="Calvet F."/>
            <person name="Ruiz-Romero M."/>
            <person name="Marangio P."/>
            <person name="Guigo R."/>
            <person name="Rago D."/>
            <person name="Mirbahai L."/>
            <person name="Eastwood N."/>
            <person name="Colbourne J.K."/>
            <person name="Zhou J."/>
            <person name="Mallon E."/>
            <person name="Orsini L."/>
        </authorList>
    </citation>
    <scope>NUCLEOTIDE SEQUENCE [LARGE SCALE GENOMIC DNA]</scope>
    <source>
        <strain evidence="1">LRV0_1</strain>
    </source>
</reference>
<organism evidence="1 2">
    <name type="scientific">Daphnia magna</name>
    <dbReference type="NCBI Taxonomy" id="35525"/>
    <lineage>
        <taxon>Eukaryota</taxon>
        <taxon>Metazoa</taxon>
        <taxon>Ecdysozoa</taxon>
        <taxon>Arthropoda</taxon>
        <taxon>Crustacea</taxon>
        <taxon>Branchiopoda</taxon>
        <taxon>Diplostraca</taxon>
        <taxon>Cladocera</taxon>
        <taxon>Anomopoda</taxon>
        <taxon>Daphniidae</taxon>
        <taxon>Daphnia</taxon>
    </lineage>
</organism>
<proteinExistence type="predicted"/>
<sequence>MLTTENRVLFSNCQVNHDQILEECLFHNITPISVNDPFIASPSRSRLPIVYLAIDMSKRNKYLI</sequence>
<keyword evidence="2" id="KW-1185">Reference proteome</keyword>
<comment type="caution">
    <text evidence="1">The sequence shown here is derived from an EMBL/GenBank/DDBJ whole genome shotgun (WGS) entry which is preliminary data.</text>
</comment>
<gene>
    <name evidence="1" type="ORF">OUZ56_030756</name>
</gene>
<dbReference type="Proteomes" id="UP001234178">
    <property type="component" value="Unassembled WGS sequence"/>
</dbReference>